<keyword evidence="3" id="KW-1185">Reference proteome</keyword>
<evidence type="ECO:0000256" key="1">
    <source>
        <dbReference type="SAM" id="MobiDB-lite"/>
    </source>
</evidence>
<dbReference type="EMBL" id="LTAN01000004">
    <property type="protein sequence ID" value="OBR10605.1"/>
    <property type="molecule type" value="Genomic_DNA"/>
</dbReference>
<evidence type="ECO:0000313" key="3">
    <source>
        <dbReference type="Proteomes" id="UP000092177"/>
    </source>
</evidence>
<feature type="compositionally biased region" description="Basic and acidic residues" evidence="1">
    <location>
        <begin position="1"/>
        <end position="10"/>
    </location>
</feature>
<dbReference type="GeneID" id="28865379"/>
<sequence length="339" mass="38196">MAVTTEERLARMQGAWKAPSTPSVTSVASTVPMATKRRAASSTSTTATTTTPAKRRKSSKTSPKRGSTSAPSPRRRKSASPLIPALPAAQKIPSMLPVRALSQARTYHDFSHFFWAMNAETRGRILQEIREPDVTDESWWRDHHYHPLYATKAFKTTFLVLAERGCGEKLDQVTAADAMNEGEPRHSKTNSSADEAEDPRASQYGCYRCYTLQPEAAFEAKPPSVILHPCGRLTIHDNKQDLPVFRKGERLLRRYCIECGVRDGLYPDKALVTSMTDQRWWVCECRRTHLVSPSDFDIECRRCLGKSGFRPPDNESAELIPLVGHSREGWYHRVRHSVN</sequence>
<proteinExistence type="predicted"/>
<feature type="region of interest" description="Disordered" evidence="1">
    <location>
        <begin position="1"/>
        <end position="82"/>
    </location>
</feature>
<name>A0A1B7YF41_COLHI</name>
<gene>
    <name evidence="2" type="ORF">CH63R_06297</name>
</gene>
<reference evidence="3" key="1">
    <citation type="journal article" date="2017" name="BMC Genomics">
        <title>Gapless genome assembly of Colletotrichum higginsianum reveals chromosome structure and association of transposable elements with secondary metabolite gene clusters.</title>
        <authorList>
            <person name="Dallery J.-F."/>
            <person name="Lapalu N."/>
            <person name="Zampounis A."/>
            <person name="Pigne S."/>
            <person name="Luyten I."/>
            <person name="Amselem J."/>
            <person name="Wittenberg A.H.J."/>
            <person name="Zhou S."/>
            <person name="de Queiroz M.V."/>
            <person name="Robin G.P."/>
            <person name="Auger A."/>
            <person name="Hainaut M."/>
            <person name="Henrissat B."/>
            <person name="Kim K.-T."/>
            <person name="Lee Y.-H."/>
            <person name="Lespinet O."/>
            <person name="Schwartz D.C."/>
            <person name="Thon M.R."/>
            <person name="O'Connell R.J."/>
        </authorList>
    </citation>
    <scope>NUCLEOTIDE SEQUENCE [LARGE SCALE GENOMIC DNA]</scope>
    <source>
        <strain evidence="3">IMI 349063</strain>
    </source>
</reference>
<feature type="compositionally biased region" description="Low complexity" evidence="1">
    <location>
        <begin position="18"/>
        <end position="52"/>
    </location>
</feature>
<dbReference type="VEuPathDB" id="FungiDB:CH63R_06297"/>
<feature type="compositionally biased region" description="Basic residues" evidence="1">
    <location>
        <begin position="53"/>
        <end position="63"/>
    </location>
</feature>
<accession>A0A1B7YF41</accession>
<dbReference type="AlphaFoldDB" id="A0A1B7YF41"/>
<dbReference type="Proteomes" id="UP000092177">
    <property type="component" value="Chromosome 4"/>
</dbReference>
<dbReference type="RefSeq" id="XP_018159122.1">
    <property type="nucleotide sequence ID" value="XM_018301272.1"/>
</dbReference>
<comment type="caution">
    <text evidence="2">The sequence shown here is derived from an EMBL/GenBank/DDBJ whole genome shotgun (WGS) entry which is preliminary data.</text>
</comment>
<feature type="region of interest" description="Disordered" evidence="1">
    <location>
        <begin position="177"/>
        <end position="199"/>
    </location>
</feature>
<protein>
    <submittedName>
        <fullName evidence="2">Uncharacterized protein</fullName>
    </submittedName>
</protein>
<dbReference type="OrthoDB" id="5232052at2759"/>
<evidence type="ECO:0000313" key="2">
    <source>
        <dbReference type="EMBL" id="OBR10605.1"/>
    </source>
</evidence>
<dbReference type="KEGG" id="chig:CH63R_06297"/>
<organism evidence="2 3">
    <name type="scientific">Colletotrichum higginsianum (strain IMI 349063)</name>
    <name type="common">Crucifer anthracnose fungus</name>
    <dbReference type="NCBI Taxonomy" id="759273"/>
    <lineage>
        <taxon>Eukaryota</taxon>
        <taxon>Fungi</taxon>
        <taxon>Dikarya</taxon>
        <taxon>Ascomycota</taxon>
        <taxon>Pezizomycotina</taxon>
        <taxon>Sordariomycetes</taxon>
        <taxon>Hypocreomycetidae</taxon>
        <taxon>Glomerellales</taxon>
        <taxon>Glomerellaceae</taxon>
        <taxon>Colletotrichum</taxon>
        <taxon>Colletotrichum destructivum species complex</taxon>
    </lineage>
</organism>